<evidence type="ECO:0000313" key="2">
    <source>
        <dbReference type="Proteomes" id="UP000811246"/>
    </source>
</evidence>
<dbReference type="EMBL" id="CM031826">
    <property type="protein sequence ID" value="KAG6728477.1"/>
    <property type="molecule type" value="Genomic_DNA"/>
</dbReference>
<sequence>MHPTKDSSPTKFFLNSLKFSYFFSPCIRSRVCTLLCSYSASEQNFLSFFYLLYMERENPEAKNSPRRGNVKAQMCKTLAKGVKAAATVAAKKVGCIENSAPTAPQPSSDNSEGH</sequence>
<reference evidence="1" key="1">
    <citation type="submission" date="2021-01" db="EMBL/GenBank/DDBJ databases">
        <authorList>
            <person name="Lovell J.T."/>
            <person name="Bentley N."/>
            <person name="Bhattarai G."/>
            <person name="Jenkins J.W."/>
            <person name="Sreedasyam A."/>
            <person name="Alarcon Y."/>
            <person name="Bock C."/>
            <person name="Boston L."/>
            <person name="Carlson J."/>
            <person name="Cervantes K."/>
            <person name="Clermont K."/>
            <person name="Krom N."/>
            <person name="Kubenka K."/>
            <person name="Mamidi S."/>
            <person name="Mattison C."/>
            <person name="Monteros M."/>
            <person name="Pisani C."/>
            <person name="Plott C."/>
            <person name="Rajasekar S."/>
            <person name="Rhein H.S."/>
            <person name="Rohla C."/>
            <person name="Song M."/>
            <person name="Hilaire R.S."/>
            <person name="Shu S."/>
            <person name="Wells L."/>
            <person name="Wang X."/>
            <person name="Webber J."/>
            <person name="Heerema R.J."/>
            <person name="Klein P."/>
            <person name="Conner P."/>
            <person name="Grauke L."/>
            <person name="Grimwood J."/>
            <person name="Schmutz J."/>
            <person name="Randall J.J."/>
        </authorList>
    </citation>
    <scope>NUCLEOTIDE SEQUENCE</scope>
    <source>
        <tissue evidence="1">Leaf</tissue>
    </source>
</reference>
<gene>
    <name evidence="1" type="ORF">I3842_02G174800</name>
</gene>
<evidence type="ECO:0000313" key="1">
    <source>
        <dbReference type="EMBL" id="KAG6728477.1"/>
    </source>
</evidence>
<proteinExistence type="predicted"/>
<name>A0A922FXB7_CARIL</name>
<dbReference type="Proteomes" id="UP000811246">
    <property type="component" value="Chromosome 2"/>
</dbReference>
<comment type="caution">
    <text evidence="1">The sequence shown here is derived from an EMBL/GenBank/DDBJ whole genome shotgun (WGS) entry which is preliminary data.</text>
</comment>
<protein>
    <submittedName>
        <fullName evidence="1">Uncharacterized protein</fullName>
    </submittedName>
</protein>
<dbReference type="AlphaFoldDB" id="A0A922FXB7"/>
<accession>A0A922FXB7</accession>
<organism evidence="1 2">
    <name type="scientific">Carya illinoinensis</name>
    <name type="common">Pecan</name>
    <dbReference type="NCBI Taxonomy" id="32201"/>
    <lineage>
        <taxon>Eukaryota</taxon>
        <taxon>Viridiplantae</taxon>
        <taxon>Streptophyta</taxon>
        <taxon>Embryophyta</taxon>
        <taxon>Tracheophyta</taxon>
        <taxon>Spermatophyta</taxon>
        <taxon>Magnoliopsida</taxon>
        <taxon>eudicotyledons</taxon>
        <taxon>Gunneridae</taxon>
        <taxon>Pentapetalae</taxon>
        <taxon>rosids</taxon>
        <taxon>fabids</taxon>
        <taxon>Fagales</taxon>
        <taxon>Juglandaceae</taxon>
        <taxon>Carya</taxon>
    </lineage>
</organism>